<dbReference type="EMBL" id="FMHW01000002">
    <property type="protein sequence ID" value="SCL41895.1"/>
    <property type="molecule type" value="Genomic_DNA"/>
</dbReference>
<sequence>MSAGRVVCTAGQRVARESPRLTPMPAEHDVIDLDEHDQRPAESSGTPDRLMARRKTNARLVAAFVVGAVLGGVGVSELRDSRDERKRNASVSLVAFPASSSSGSSDVTGVLQMEGQLAVINAGPAPITVRAATGQRPGIQVRDNGRSRLLRPGGTGWIGVKLRIECSTAFESEPLSIRFSVETADRQVREVSYPVAVRGSAWHQGAERPCTYLTNLAKSGVNGG</sequence>
<feature type="region of interest" description="Disordered" evidence="1">
    <location>
        <begin position="30"/>
        <end position="49"/>
    </location>
</feature>
<evidence type="ECO:0008006" key="5">
    <source>
        <dbReference type="Google" id="ProtNLM"/>
    </source>
</evidence>
<feature type="compositionally biased region" description="Basic and acidic residues" evidence="1">
    <location>
        <begin position="30"/>
        <end position="40"/>
    </location>
</feature>
<keyword evidence="2" id="KW-0472">Membrane</keyword>
<evidence type="ECO:0000256" key="1">
    <source>
        <dbReference type="SAM" id="MobiDB-lite"/>
    </source>
</evidence>
<evidence type="ECO:0000313" key="4">
    <source>
        <dbReference type="Proteomes" id="UP000198959"/>
    </source>
</evidence>
<feature type="transmembrane region" description="Helical" evidence="2">
    <location>
        <begin position="60"/>
        <end position="78"/>
    </location>
</feature>
<dbReference type="AlphaFoldDB" id="A0A1C6TK27"/>
<accession>A0A1C6TK27</accession>
<keyword evidence="4" id="KW-1185">Reference proteome</keyword>
<evidence type="ECO:0000256" key="2">
    <source>
        <dbReference type="SAM" id="Phobius"/>
    </source>
</evidence>
<proteinExistence type="predicted"/>
<reference evidence="4" key="1">
    <citation type="submission" date="2016-06" db="EMBL/GenBank/DDBJ databases">
        <authorList>
            <person name="Varghese N."/>
            <person name="Submissions Spin"/>
        </authorList>
    </citation>
    <scope>NUCLEOTIDE SEQUENCE [LARGE SCALE GENOMIC DNA]</scope>
    <source>
        <strain evidence="4">DSM 43817</strain>
    </source>
</reference>
<dbReference type="Proteomes" id="UP000198959">
    <property type="component" value="Unassembled WGS sequence"/>
</dbReference>
<organism evidence="3 4">
    <name type="scientific">Micromonospora pallida</name>
    <dbReference type="NCBI Taxonomy" id="145854"/>
    <lineage>
        <taxon>Bacteria</taxon>
        <taxon>Bacillati</taxon>
        <taxon>Actinomycetota</taxon>
        <taxon>Actinomycetes</taxon>
        <taxon>Micromonosporales</taxon>
        <taxon>Micromonosporaceae</taxon>
        <taxon>Micromonospora</taxon>
    </lineage>
</organism>
<evidence type="ECO:0000313" key="3">
    <source>
        <dbReference type="EMBL" id="SCL41895.1"/>
    </source>
</evidence>
<name>A0A1C6TK27_9ACTN</name>
<protein>
    <recommendedName>
        <fullName evidence="5">LEA14-like dessication related protein</fullName>
    </recommendedName>
</protein>
<keyword evidence="2" id="KW-1133">Transmembrane helix</keyword>
<keyword evidence="2" id="KW-0812">Transmembrane</keyword>
<gene>
    <name evidence="3" type="ORF">GA0074692_6546</name>
</gene>